<dbReference type="CDD" id="cd00383">
    <property type="entry name" value="trans_reg_C"/>
    <property type="match status" value="1"/>
</dbReference>
<evidence type="ECO:0000259" key="4">
    <source>
        <dbReference type="PROSITE" id="PS50110"/>
    </source>
</evidence>
<feature type="domain" description="OmpR/PhoB-type" evidence="5">
    <location>
        <begin position="133"/>
        <end position="232"/>
    </location>
</feature>
<evidence type="ECO:0000313" key="6">
    <source>
        <dbReference type="EMBL" id="MBD7977824.1"/>
    </source>
</evidence>
<dbReference type="Gene3D" id="1.10.10.10">
    <property type="entry name" value="Winged helix-like DNA-binding domain superfamily/Winged helix DNA-binding domain"/>
    <property type="match status" value="1"/>
</dbReference>
<dbReference type="Proteomes" id="UP000611945">
    <property type="component" value="Unassembled WGS sequence"/>
</dbReference>
<dbReference type="RefSeq" id="WP_251836599.1">
    <property type="nucleotide sequence ID" value="NZ_JACSQG010000005.1"/>
</dbReference>
<name>A0ABR8TQB9_9PSED</name>
<organism evidence="6 7">
    <name type="scientific">Serpens gallinarum</name>
    <dbReference type="NCBI Taxonomy" id="2763075"/>
    <lineage>
        <taxon>Bacteria</taxon>
        <taxon>Pseudomonadati</taxon>
        <taxon>Pseudomonadota</taxon>
        <taxon>Gammaproteobacteria</taxon>
        <taxon>Pseudomonadales</taxon>
        <taxon>Pseudomonadaceae</taxon>
        <taxon>Pseudomonas</taxon>
    </lineage>
</organism>
<keyword evidence="1 3" id="KW-0238">DNA-binding</keyword>
<dbReference type="InterPro" id="IPR001789">
    <property type="entry name" value="Sig_transdc_resp-reg_receiver"/>
</dbReference>
<dbReference type="PANTHER" id="PTHR48111:SF47">
    <property type="entry name" value="TRANSCRIPTIONAL REGULATORY PROTEIN RSTA"/>
    <property type="match status" value="1"/>
</dbReference>
<comment type="caution">
    <text evidence="6">The sequence shown here is derived from an EMBL/GenBank/DDBJ whole genome shotgun (WGS) entry which is preliminary data.</text>
</comment>
<accession>A0ABR8TQB9</accession>
<evidence type="ECO:0000256" key="3">
    <source>
        <dbReference type="PROSITE-ProRule" id="PRU01091"/>
    </source>
</evidence>
<evidence type="ECO:0000256" key="2">
    <source>
        <dbReference type="PROSITE-ProRule" id="PRU00169"/>
    </source>
</evidence>
<dbReference type="Gene3D" id="6.10.250.690">
    <property type="match status" value="1"/>
</dbReference>
<keyword evidence="7" id="KW-1185">Reference proteome</keyword>
<sequence length="238" mass="26751">MEQDCWRILIVEDDLRLAELTRDYLVAHGLRVDIESDGAQAAARIIDERPDLVILDLMLPGVDGLSICKQVRPAYAGPILMLTARTDDTDQVQGLESGADDYVCKPVRPLVLLARIRALLRRREGAGEVEGTPQRLEFGALRLDNARREAWLGEELIDLTGAEFDLLWLLAVNAGRILSREEIFNALRGIEYDGQDRSIDVRISRIRPKIGDDPVLPRLIKTIRGKGYLFVREAAEEL</sequence>
<dbReference type="InterPro" id="IPR036388">
    <property type="entry name" value="WH-like_DNA-bd_sf"/>
</dbReference>
<dbReference type="SMART" id="SM00448">
    <property type="entry name" value="REC"/>
    <property type="match status" value="1"/>
</dbReference>
<dbReference type="PROSITE" id="PS50110">
    <property type="entry name" value="RESPONSE_REGULATORY"/>
    <property type="match status" value="1"/>
</dbReference>
<dbReference type="SUPFAM" id="SSF52172">
    <property type="entry name" value="CheY-like"/>
    <property type="match status" value="1"/>
</dbReference>
<proteinExistence type="predicted"/>
<dbReference type="Pfam" id="PF00072">
    <property type="entry name" value="Response_reg"/>
    <property type="match status" value="1"/>
</dbReference>
<dbReference type="InterPro" id="IPR011006">
    <property type="entry name" value="CheY-like_superfamily"/>
</dbReference>
<dbReference type="PROSITE" id="PS51755">
    <property type="entry name" value="OMPR_PHOB"/>
    <property type="match status" value="1"/>
</dbReference>
<dbReference type="SMART" id="SM00862">
    <property type="entry name" value="Trans_reg_C"/>
    <property type="match status" value="1"/>
</dbReference>
<evidence type="ECO:0000256" key="1">
    <source>
        <dbReference type="ARBA" id="ARBA00023125"/>
    </source>
</evidence>
<protein>
    <submittedName>
        <fullName evidence="6">Winged helix-turn-helix domain-containing protein</fullName>
    </submittedName>
</protein>
<feature type="modified residue" description="4-aspartylphosphate" evidence="2">
    <location>
        <position position="56"/>
    </location>
</feature>
<evidence type="ECO:0000259" key="5">
    <source>
        <dbReference type="PROSITE" id="PS51755"/>
    </source>
</evidence>
<gene>
    <name evidence="6" type="ORF">H9642_11565</name>
</gene>
<dbReference type="Pfam" id="PF00486">
    <property type="entry name" value="Trans_reg_C"/>
    <property type="match status" value="1"/>
</dbReference>
<dbReference type="Gene3D" id="3.40.50.2300">
    <property type="match status" value="1"/>
</dbReference>
<dbReference type="PANTHER" id="PTHR48111">
    <property type="entry name" value="REGULATOR OF RPOS"/>
    <property type="match status" value="1"/>
</dbReference>
<dbReference type="EMBL" id="JACSQG010000005">
    <property type="protein sequence ID" value="MBD7977824.1"/>
    <property type="molecule type" value="Genomic_DNA"/>
</dbReference>
<keyword evidence="2" id="KW-0597">Phosphoprotein</keyword>
<reference evidence="6 7" key="1">
    <citation type="submission" date="2020-08" db="EMBL/GenBank/DDBJ databases">
        <title>A Genomic Blueprint of the Chicken Gut Microbiome.</title>
        <authorList>
            <person name="Gilroy R."/>
            <person name="Ravi A."/>
            <person name="Getino M."/>
            <person name="Pursley I."/>
            <person name="Horton D.L."/>
            <person name="Alikhan N.-F."/>
            <person name="Baker D."/>
            <person name="Gharbi K."/>
            <person name="Hall N."/>
            <person name="Watson M."/>
            <person name="Adriaenssens E.M."/>
            <person name="Foster-Nyarko E."/>
            <person name="Jarju S."/>
            <person name="Secka A."/>
            <person name="Antonio M."/>
            <person name="Oren A."/>
            <person name="Chaudhuri R."/>
            <person name="La Ragione R.M."/>
            <person name="Hildebrand F."/>
            <person name="Pallen M.J."/>
        </authorList>
    </citation>
    <scope>NUCLEOTIDE SEQUENCE [LARGE SCALE GENOMIC DNA]</scope>
    <source>
        <strain evidence="6 7">Sa2CUA2</strain>
    </source>
</reference>
<feature type="DNA-binding region" description="OmpR/PhoB-type" evidence="3">
    <location>
        <begin position="133"/>
        <end position="232"/>
    </location>
</feature>
<feature type="domain" description="Response regulatory" evidence="4">
    <location>
        <begin position="7"/>
        <end position="120"/>
    </location>
</feature>
<dbReference type="InterPro" id="IPR039420">
    <property type="entry name" value="WalR-like"/>
</dbReference>
<dbReference type="InterPro" id="IPR001867">
    <property type="entry name" value="OmpR/PhoB-type_DNA-bd"/>
</dbReference>
<evidence type="ECO:0000313" key="7">
    <source>
        <dbReference type="Proteomes" id="UP000611945"/>
    </source>
</evidence>